<organism evidence="2">
    <name type="scientific">Eucalyptus grandis</name>
    <name type="common">Flooded gum</name>
    <dbReference type="NCBI Taxonomy" id="71139"/>
    <lineage>
        <taxon>Eukaryota</taxon>
        <taxon>Viridiplantae</taxon>
        <taxon>Streptophyta</taxon>
        <taxon>Embryophyta</taxon>
        <taxon>Tracheophyta</taxon>
        <taxon>Spermatophyta</taxon>
        <taxon>Magnoliopsida</taxon>
        <taxon>eudicotyledons</taxon>
        <taxon>Gunneridae</taxon>
        <taxon>Pentapetalae</taxon>
        <taxon>rosids</taxon>
        <taxon>malvids</taxon>
        <taxon>Myrtales</taxon>
        <taxon>Myrtaceae</taxon>
        <taxon>Myrtoideae</taxon>
        <taxon>Eucalypteae</taxon>
        <taxon>Eucalyptus</taxon>
    </lineage>
</organism>
<dbReference type="AlphaFoldDB" id="A0A059BFE8"/>
<reference evidence="2" key="1">
    <citation type="submission" date="2013-07" db="EMBL/GenBank/DDBJ databases">
        <title>The genome of Eucalyptus grandis.</title>
        <authorList>
            <person name="Schmutz J."/>
            <person name="Hayes R."/>
            <person name="Myburg A."/>
            <person name="Tuskan G."/>
            <person name="Grattapaglia D."/>
            <person name="Rokhsar D.S."/>
        </authorList>
    </citation>
    <scope>NUCLEOTIDE SEQUENCE</scope>
    <source>
        <tissue evidence="2">Leaf extractions</tissue>
    </source>
</reference>
<gene>
    <name evidence="2" type="ORF">EUGRSUZ_G02353</name>
</gene>
<feature type="compositionally biased region" description="Basic and acidic residues" evidence="1">
    <location>
        <begin position="36"/>
        <end position="50"/>
    </location>
</feature>
<feature type="region of interest" description="Disordered" evidence="1">
    <location>
        <begin position="34"/>
        <end position="53"/>
    </location>
</feature>
<accession>A0A059BFE8</accession>
<dbReference type="EMBL" id="KK198759">
    <property type="protein sequence ID" value="KCW64779.1"/>
    <property type="molecule type" value="Genomic_DNA"/>
</dbReference>
<proteinExistence type="predicted"/>
<evidence type="ECO:0000313" key="2">
    <source>
        <dbReference type="EMBL" id="KCW64779.1"/>
    </source>
</evidence>
<name>A0A059BFE8_EUCGR</name>
<evidence type="ECO:0000256" key="1">
    <source>
        <dbReference type="SAM" id="MobiDB-lite"/>
    </source>
</evidence>
<sequence length="86" mass="9810">MWNPLSLMSPSYRMGPSRWTLTLVQVHLTAAVGPHQPDDAADMLHPDDGKSPWTREAFKPSEEERSRNEFTFATRAFSPWALSLRP</sequence>
<dbReference type="Gramene" id="KCW64779">
    <property type="protein sequence ID" value="KCW64779"/>
    <property type="gene ID" value="EUGRSUZ_G02353"/>
</dbReference>
<protein>
    <submittedName>
        <fullName evidence="2">Uncharacterized protein</fullName>
    </submittedName>
</protein>
<dbReference type="InParanoid" id="A0A059BFE8"/>